<sequence>MVLVGAAGVGVQVCAEGGVNGVEGASGGCAVEKGECLVVVAGEGERDDPGLAGFVELFGVGAGESPITRRYGTWGTLDR</sequence>
<dbReference type="EMBL" id="QTTT01000001">
    <property type="protein sequence ID" value="REF00579.1"/>
    <property type="molecule type" value="Genomic_DNA"/>
</dbReference>
<dbReference type="AlphaFoldDB" id="A0A3D9SXJ9"/>
<evidence type="ECO:0000313" key="2">
    <source>
        <dbReference type="EMBL" id="REF00579.1"/>
    </source>
</evidence>
<reference evidence="2 3" key="1">
    <citation type="submission" date="2018-08" db="EMBL/GenBank/DDBJ databases">
        <title>Sequencing the genomes of 1000 actinobacteria strains.</title>
        <authorList>
            <person name="Klenk H.-P."/>
        </authorList>
    </citation>
    <scope>NUCLEOTIDE SEQUENCE [LARGE SCALE GENOMIC DNA]</scope>
    <source>
        <strain evidence="2 3">DSM 43927</strain>
    </source>
</reference>
<evidence type="ECO:0000313" key="3">
    <source>
        <dbReference type="Proteomes" id="UP000256661"/>
    </source>
</evidence>
<accession>A0A3D9SXJ9</accession>
<comment type="caution">
    <text evidence="2">The sequence shown here is derived from an EMBL/GenBank/DDBJ whole genome shotgun (WGS) entry which is preliminary data.</text>
</comment>
<evidence type="ECO:0000313" key="1">
    <source>
        <dbReference type="EMBL" id="REE95027.1"/>
    </source>
</evidence>
<protein>
    <submittedName>
        <fullName evidence="2">Uncharacterized protein</fullName>
    </submittedName>
</protein>
<organism evidence="2 3">
    <name type="scientific">Thermomonospora umbrina</name>
    <dbReference type="NCBI Taxonomy" id="111806"/>
    <lineage>
        <taxon>Bacteria</taxon>
        <taxon>Bacillati</taxon>
        <taxon>Actinomycetota</taxon>
        <taxon>Actinomycetes</taxon>
        <taxon>Streptosporangiales</taxon>
        <taxon>Thermomonosporaceae</taxon>
        <taxon>Thermomonospora</taxon>
    </lineage>
</organism>
<name>A0A3D9SXJ9_9ACTN</name>
<dbReference type="Proteomes" id="UP000256661">
    <property type="component" value="Unassembled WGS sequence"/>
</dbReference>
<proteinExistence type="predicted"/>
<dbReference type="EMBL" id="QTTT01000001">
    <property type="protein sequence ID" value="REE95027.1"/>
    <property type="molecule type" value="Genomic_DNA"/>
</dbReference>
<keyword evidence="3" id="KW-1185">Reference proteome</keyword>
<gene>
    <name evidence="1" type="ORF">DFJ69_0398</name>
    <name evidence="2" type="ORF">DFJ69_6130</name>
</gene>